<comment type="caution">
    <text evidence="3">The sequence shown here is derived from an EMBL/GenBank/DDBJ whole genome shotgun (WGS) entry which is preliminary data.</text>
</comment>
<keyword evidence="4" id="KW-1185">Reference proteome</keyword>
<dbReference type="eggNOG" id="ENOG5033DD7">
    <property type="taxonomic scope" value="Bacteria"/>
</dbReference>
<name>A0A0A2MH01_9FLAO</name>
<proteinExistence type="predicted"/>
<dbReference type="PROSITE" id="PS51257">
    <property type="entry name" value="PROKAR_LIPOPROTEIN"/>
    <property type="match status" value="1"/>
</dbReference>
<organism evidence="3 4">
    <name type="scientific">Flavobacterium subsaxonicum WB 4.1-42 = DSM 21790</name>
    <dbReference type="NCBI Taxonomy" id="1121898"/>
    <lineage>
        <taxon>Bacteria</taxon>
        <taxon>Pseudomonadati</taxon>
        <taxon>Bacteroidota</taxon>
        <taxon>Flavobacteriia</taxon>
        <taxon>Flavobacteriales</taxon>
        <taxon>Flavobacteriaceae</taxon>
        <taxon>Flavobacterium</taxon>
    </lineage>
</organism>
<gene>
    <name evidence="3" type="ORF">Q766_15015</name>
</gene>
<dbReference type="OrthoDB" id="886637at2"/>
<sequence>MKNSLLLLFCIIAFTACGQSTSNRTVLGLKQAKAELSEALNGKDIHNVVDNKSPIIKDSLTAVAVAEPILFGFYGKQNITKQKPYEVYHIDNYWVLSGTLPEEYIGGTFVIIIDDRNSEVIRITHYK</sequence>
<evidence type="ECO:0000256" key="1">
    <source>
        <dbReference type="SAM" id="SignalP"/>
    </source>
</evidence>
<protein>
    <recommendedName>
        <fullName evidence="2">NTF2 fold domain-containing protein</fullName>
    </recommendedName>
</protein>
<evidence type="ECO:0000313" key="4">
    <source>
        <dbReference type="Proteomes" id="UP000030111"/>
    </source>
</evidence>
<dbReference type="InterPro" id="IPR028921">
    <property type="entry name" value="NTF2_fold_dom"/>
</dbReference>
<dbReference type="Pfam" id="PF15631">
    <property type="entry name" value="Imm-NTF2-2"/>
    <property type="match status" value="1"/>
</dbReference>
<dbReference type="STRING" id="1121898.GCA_000422725_03611"/>
<reference evidence="3 4" key="1">
    <citation type="submission" date="2013-09" db="EMBL/GenBank/DDBJ databases">
        <authorList>
            <person name="Zeng Z."/>
            <person name="Chen C."/>
        </authorList>
    </citation>
    <scope>NUCLEOTIDE SEQUENCE [LARGE SCALE GENOMIC DNA]</scope>
    <source>
        <strain evidence="3 4">WB 4.1-42</strain>
    </source>
</reference>
<feature type="chain" id="PRO_5002003327" description="NTF2 fold domain-containing protein" evidence="1">
    <location>
        <begin position="19"/>
        <end position="127"/>
    </location>
</feature>
<dbReference type="AlphaFoldDB" id="A0A0A2MH01"/>
<evidence type="ECO:0000313" key="3">
    <source>
        <dbReference type="EMBL" id="KGO91952.1"/>
    </source>
</evidence>
<dbReference type="EMBL" id="JRLY01000013">
    <property type="protein sequence ID" value="KGO91952.1"/>
    <property type="molecule type" value="Genomic_DNA"/>
</dbReference>
<dbReference type="RefSeq" id="WP_035738284.1">
    <property type="nucleotide sequence ID" value="NZ_AUGP01000001.1"/>
</dbReference>
<keyword evidence="1" id="KW-0732">Signal</keyword>
<dbReference type="Proteomes" id="UP000030111">
    <property type="component" value="Unassembled WGS sequence"/>
</dbReference>
<evidence type="ECO:0000259" key="2">
    <source>
        <dbReference type="Pfam" id="PF15631"/>
    </source>
</evidence>
<feature type="domain" description="NTF2 fold" evidence="2">
    <location>
        <begin position="61"/>
        <end position="127"/>
    </location>
</feature>
<feature type="signal peptide" evidence="1">
    <location>
        <begin position="1"/>
        <end position="18"/>
    </location>
</feature>
<accession>A0A0A2MH01</accession>